<dbReference type="SUPFAM" id="SSF52540">
    <property type="entry name" value="P-loop containing nucleoside triphosphate hydrolases"/>
    <property type="match status" value="1"/>
</dbReference>
<dbReference type="InterPro" id="IPR003593">
    <property type="entry name" value="AAA+_ATPase"/>
</dbReference>
<gene>
    <name evidence="5" type="ORF">P5F74_06240</name>
</gene>
<dbReference type="Pfam" id="PF00005">
    <property type="entry name" value="ABC_tran"/>
    <property type="match status" value="1"/>
</dbReference>
<dbReference type="CDD" id="cd03255">
    <property type="entry name" value="ABC_MJ0796_LolCDE_FtsE"/>
    <property type="match status" value="1"/>
</dbReference>
<dbReference type="PROSITE" id="PS50893">
    <property type="entry name" value="ABC_TRANSPORTER_2"/>
    <property type="match status" value="1"/>
</dbReference>
<dbReference type="EMBL" id="JAROAS010000009">
    <property type="protein sequence ID" value="MED4127727.1"/>
    <property type="molecule type" value="Genomic_DNA"/>
</dbReference>
<dbReference type="GO" id="GO:0005524">
    <property type="term" value="F:ATP binding"/>
    <property type="evidence" value="ECO:0007669"/>
    <property type="project" value="UniProtKB-KW"/>
</dbReference>
<protein>
    <submittedName>
        <fullName evidence="5">ATP-binding cassette domain-containing protein</fullName>
    </submittedName>
</protein>
<dbReference type="InterPro" id="IPR027417">
    <property type="entry name" value="P-loop_NTPase"/>
</dbReference>
<evidence type="ECO:0000313" key="6">
    <source>
        <dbReference type="Proteomes" id="UP001341820"/>
    </source>
</evidence>
<sequence>MITANRISKSFSKNTILQDFSLTINQGEFLSLTGESGTGKTTLINLLSLLETPDNGDITFDGIKNPNLKQRMLLQRNQFGYLFQNFALVSNDTVESNIKLSLAYQKKGNKQEKIRDALDKVGLAGYERKKIYTLSGGQQQRVALARVIAKDPTYIFADEPTGNLDVKNRDLIFDLLLSLNKMGKTIVMVTHDLELAAKTSQSINL</sequence>
<keyword evidence="2" id="KW-0547">Nucleotide-binding</keyword>
<dbReference type="InterPro" id="IPR017871">
    <property type="entry name" value="ABC_transporter-like_CS"/>
</dbReference>
<dbReference type="Proteomes" id="UP001341820">
    <property type="component" value="Unassembled WGS sequence"/>
</dbReference>
<evidence type="ECO:0000259" key="4">
    <source>
        <dbReference type="PROSITE" id="PS50893"/>
    </source>
</evidence>
<dbReference type="InterPro" id="IPR050093">
    <property type="entry name" value="ABC_SmlMolc_Importer"/>
</dbReference>
<accession>A0ABU6NLT7</accession>
<keyword evidence="3 5" id="KW-0067">ATP-binding</keyword>
<dbReference type="PANTHER" id="PTHR42781">
    <property type="entry name" value="SPERMIDINE/PUTRESCINE IMPORT ATP-BINDING PROTEIN POTA"/>
    <property type="match status" value="1"/>
</dbReference>
<keyword evidence="1" id="KW-0813">Transport</keyword>
<organism evidence="5 6">
    <name type="scientific">Shouchella miscanthi</name>
    <dbReference type="NCBI Taxonomy" id="2598861"/>
    <lineage>
        <taxon>Bacteria</taxon>
        <taxon>Bacillati</taxon>
        <taxon>Bacillota</taxon>
        <taxon>Bacilli</taxon>
        <taxon>Bacillales</taxon>
        <taxon>Bacillaceae</taxon>
        <taxon>Shouchella</taxon>
    </lineage>
</organism>
<proteinExistence type="predicted"/>
<evidence type="ECO:0000313" key="5">
    <source>
        <dbReference type="EMBL" id="MED4127727.1"/>
    </source>
</evidence>
<reference evidence="5 6" key="1">
    <citation type="submission" date="2023-03" db="EMBL/GenBank/DDBJ databases">
        <title>Bacillus Genome Sequencing.</title>
        <authorList>
            <person name="Dunlap C."/>
        </authorList>
    </citation>
    <scope>NUCLEOTIDE SEQUENCE [LARGE SCALE GENOMIC DNA]</scope>
    <source>
        <strain evidence="5 6">B-4107</strain>
    </source>
</reference>
<dbReference type="InterPro" id="IPR017911">
    <property type="entry name" value="MacB-like_ATP-bd"/>
</dbReference>
<dbReference type="PANTHER" id="PTHR42781:SF4">
    <property type="entry name" value="SPERMIDINE_PUTRESCINE IMPORT ATP-BINDING PROTEIN POTA"/>
    <property type="match status" value="1"/>
</dbReference>
<dbReference type="SMART" id="SM00382">
    <property type="entry name" value="AAA"/>
    <property type="match status" value="1"/>
</dbReference>
<keyword evidence="6" id="KW-1185">Reference proteome</keyword>
<evidence type="ECO:0000256" key="1">
    <source>
        <dbReference type="ARBA" id="ARBA00022448"/>
    </source>
</evidence>
<feature type="domain" description="ABC transporter" evidence="4">
    <location>
        <begin position="2"/>
        <end position="205"/>
    </location>
</feature>
<comment type="caution">
    <text evidence="5">The sequence shown here is derived from an EMBL/GenBank/DDBJ whole genome shotgun (WGS) entry which is preliminary data.</text>
</comment>
<dbReference type="RefSeq" id="WP_144560301.1">
    <property type="nucleotide sequence ID" value="NZ_CP042163.1"/>
</dbReference>
<dbReference type="PROSITE" id="PS00211">
    <property type="entry name" value="ABC_TRANSPORTER_1"/>
    <property type="match status" value="1"/>
</dbReference>
<dbReference type="InterPro" id="IPR003439">
    <property type="entry name" value="ABC_transporter-like_ATP-bd"/>
</dbReference>
<name>A0ABU6NLT7_9BACI</name>
<evidence type="ECO:0000256" key="3">
    <source>
        <dbReference type="ARBA" id="ARBA00022840"/>
    </source>
</evidence>
<evidence type="ECO:0000256" key="2">
    <source>
        <dbReference type="ARBA" id="ARBA00022741"/>
    </source>
</evidence>
<dbReference type="Gene3D" id="3.40.50.300">
    <property type="entry name" value="P-loop containing nucleotide triphosphate hydrolases"/>
    <property type="match status" value="1"/>
</dbReference>